<evidence type="ECO:0000313" key="1">
    <source>
        <dbReference type="EMBL" id="MDB9535378.1"/>
    </source>
</evidence>
<dbReference type="Proteomes" id="UP001211249">
    <property type="component" value="Unassembled WGS sequence"/>
</dbReference>
<proteinExistence type="predicted"/>
<dbReference type="RefSeq" id="WP_271795338.1">
    <property type="nucleotide sequence ID" value="NZ_JAQMUC010000034.1"/>
</dbReference>
<evidence type="ECO:0000313" key="2">
    <source>
        <dbReference type="Proteomes" id="UP001211249"/>
    </source>
</evidence>
<accession>A0ABT5AF52</accession>
<evidence type="ECO:0008006" key="3">
    <source>
        <dbReference type="Google" id="ProtNLM"/>
    </source>
</evidence>
<comment type="caution">
    <text evidence="1">The sequence shown here is derived from an EMBL/GenBank/DDBJ whole genome shotgun (WGS) entry which is preliminary data.</text>
</comment>
<organism evidence="1 2">
    <name type="scientific">Dolichospermum planctonicum CS-1226</name>
    <dbReference type="NCBI Taxonomy" id="3021751"/>
    <lineage>
        <taxon>Bacteria</taxon>
        <taxon>Bacillati</taxon>
        <taxon>Cyanobacteriota</taxon>
        <taxon>Cyanophyceae</taxon>
        <taxon>Nostocales</taxon>
        <taxon>Aphanizomenonaceae</taxon>
        <taxon>Dolichospermum</taxon>
        <taxon>Dolichospermum planctonicum</taxon>
    </lineage>
</organism>
<protein>
    <recommendedName>
        <fullName evidence="3">Stress response protein YvgO</fullName>
    </recommendedName>
</protein>
<name>A0ABT5AF52_9CYAN</name>
<dbReference type="EMBL" id="JAQMUC010000034">
    <property type="protein sequence ID" value="MDB9535378.1"/>
    <property type="molecule type" value="Genomic_DNA"/>
</dbReference>
<sequence length="193" mass="21731">MSKIHASLQSLMNSLRIPVPFTRTIKKFSAIGLVVFSSLITPFFTDESSYGYSTFNKSNTSVSQEEKSQKTMMAQRASANLSVSVDVLGITNLIVSSIKSSRDRSGFVKNLMNGAFYGAGQRYNVMVFNLSQNYEERFRGVKFYGSAVYDGVTFGIWVFEDGEFLNQGDGGWINWAFSGWFNRNGQYVKFRKP</sequence>
<gene>
    <name evidence="1" type="ORF">PN451_05865</name>
</gene>
<keyword evidence="2" id="KW-1185">Reference proteome</keyword>
<reference evidence="1 2" key="1">
    <citation type="submission" date="2023-01" db="EMBL/GenBank/DDBJ databases">
        <title>Genomes from the Australian National Cyanobacteria Reference Collection.</title>
        <authorList>
            <person name="Willis A."/>
            <person name="Lee E.M.F."/>
        </authorList>
    </citation>
    <scope>NUCLEOTIDE SEQUENCE [LARGE SCALE GENOMIC DNA]</scope>
    <source>
        <strain evidence="1 2">CS-1226</strain>
    </source>
</reference>